<evidence type="ECO:0000313" key="1">
    <source>
        <dbReference type="EMBL" id="GHP05388.1"/>
    </source>
</evidence>
<dbReference type="SUPFAM" id="SSF53448">
    <property type="entry name" value="Nucleotide-diphospho-sugar transferases"/>
    <property type="match status" value="1"/>
</dbReference>
<dbReference type="InterPro" id="IPR029044">
    <property type="entry name" value="Nucleotide-diphossugar_trans"/>
</dbReference>
<dbReference type="Gene3D" id="3.90.550.10">
    <property type="entry name" value="Spore Coat Polysaccharide Biosynthesis Protein SpsA, Chain A"/>
    <property type="match status" value="1"/>
</dbReference>
<dbReference type="EMBL" id="BNJQ01000010">
    <property type="protein sequence ID" value="GHP05388.1"/>
    <property type="molecule type" value="Genomic_DNA"/>
</dbReference>
<accession>A0A830HF30</accession>
<name>A0A830HF30_9CHLO</name>
<keyword evidence="2" id="KW-1185">Reference proteome</keyword>
<reference evidence="1" key="1">
    <citation type="submission" date="2020-10" db="EMBL/GenBank/DDBJ databases">
        <title>Unveiling of a novel bifunctional photoreceptor, Dualchrome1, isolated from a cosmopolitan green alga.</title>
        <authorList>
            <person name="Suzuki S."/>
            <person name="Kawachi M."/>
        </authorList>
    </citation>
    <scope>NUCLEOTIDE SEQUENCE</scope>
    <source>
        <strain evidence="1">NIES 2893</strain>
    </source>
</reference>
<sequence length="363" mass="41200">MAPRSKAAEPPSSSGPPIGTVLGSLAGLALGIASSKFLPKTSGAQGKTEKDGTKEKELVVRPGMARQIASSGKPFRVFMGYDSHEDIVFQIAKFSMLRRSSIPLDICPLRRSELTARNVYRKTQDPKQSTEFTYLRFLIPYLSGYKGWALFADDDFLWLSDVSKLVDMCDDRYAVMVVKHKTMSTCNSKLAGCKQEPYPRKNWSSMILWNCGHPANACLDLDMITKEGGSYLHRFAWIKDDDLIGEVPFTWNFLIDWYDVSDVKGYPEVKADAVHYTDGGPYFPDYRTVDYSQEWLDELKEYEKTLKKPRVLCPYERFMTKPDSETLEGYANSGTKWSWDDNDATNEGHVWTEPYVLDSKVKA</sequence>
<evidence type="ECO:0008006" key="3">
    <source>
        <dbReference type="Google" id="ProtNLM"/>
    </source>
</evidence>
<proteinExistence type="predicted"/>
<dbReference type="PANTHER" id="PTHR35105:SF2">
    <property type="entry name" value="PROTEIN CDI"/>
    <property type="match status" value="1"/>
</dbReference>
<dbReference type="AlphaFoldDB" id="A0A830HF30"/>
<protein>
    <recommendedName>
        <fullName evidence="3">Hexosyltransferase</fullName>
    </recommendedName>
</protein>
<dbReference type="OrthoDB" id="590152at2759"/>
<evidence type="ECO:0000313" key="2">
    <source>
        <dbReference type="Proteomes" id="UP000660262"/>
    </source>
</evidence>
<comment type="caution">
    <text evidence="1">The sequence shown here is derived from an EMBL/GenBank/DDBJ whole genome shotgun (WGS) entry which is preliminary data.</text>
</comment>
<gene>
    <name evidence="1" type="ORF">PPROV_000413900</name>
</gene>
<dbReference type="PANTHER" id="PTHR35105">
    <property type="entry name" value="EXPRESSED PROTEIN"/>
    <property type="match status" value="1"/>
</dbReference>
<dbReference type="Proteomes" id="UP000660262">
    <property type="component" value="Unassembled WGS sequence"/>
</dbReference>
<organism evidence="1 2">
    <name type="scientific">Pycnococcus provasolii</name>
    <dbReference type="NCBI Taxonomy" id="41880"/>
    <lineage>
        <taxon>Eukaryota</taxon>
        <taxon>Viridiplantae</taxon>
        <taxon>Chlorophyta</taxon>
        <taxon>Pseudoscourfieldiophyceae</taxon>
        <taxon>Pseudoscourfieldiales</taxon>
        <taxon>Pycnococcaceae</taxon>
        <taxon>Pycnococcus</taxon>
    </lineage>
</organism>